<dbReference type="InterPro" id="IPR011453">
    <property type="entry name" value="DUF1559"/>
</dbReference>
<dbReference type="EMBL" id="SJPV01000018">
    <property type="protein sequence ID" value="TWU31195.1"/>
    <property type="molecule type" value="Genomic_DNA"/>
</dbReference>
<organism evidence="2 3">
    <name type="scientific">Novipirellula artificiosorum</name>
    <dbReference type="NCBI Taxonomy" id="2528016"/>
    <lineage>
        <taxon>Bacteria</taxon>
        <taxon>Pseudomonadati</taxon>
        <taxon>Planctomycetota</taxon>
        <taxon>Planctomycetia</taxon>
        <taxon>Pirellulales</taxon>
        <taxon>Pirellulaceae</taxon>
        <taxon>Novipirellula</taxon>
    </lineage>
</organism>
<dbReference type="InterPro" id="IPR027558">
    <property type="entry name" value="Pre_pil_HX9DG_C"/>
</dbReference>
<name>A0A5C6D592_9BACT</name>
<dbReference type="NCBIfam" id="TIGR04294">
    <property type="entry name" value="pre_pil_HX9DG"/>
    <property type="match status" value="1"/>
</dbReference>
<comment type="caution">
    <text evidence="2">The sequence shown here is derived from an EMBL/GenBank/DDBJ whole genome shotgun (WGS) entry which is preliminary data.</text>
</comment>
<sequence>MASRHQGGCHVLMGDGAVKFVTNSIDTGNLNSRPVGVTGGPLAGSESPYGLWGALGSVSAKETRSIEEL</sequence>
<feature type="domain" description="DUF1559" evidence="1">
    <location>
        <begin position="1"/>
        <end position="27"/>
    </location>
</feature>
<dbReference type="Pfam" id="PF07596">
    <property type="entry name" value="SBP_bac_10"/>
    <property type="match status" value="1"/>
</dbReference>
<keyword evidence="3" id="KW-1185">Reference proteome</keyword>
<dbReference type="Proteomes" id="UP000319143">
    <property type="component" value="Unassembled WGS sequence"/>
</dbReference>
<evidence type="ECO:0000313" key="3">
    <source>
        <dbReference type="Proteomes" id="UP000319143"/>
    </source>
</evidence>
<reference evidence="2 3" key="1">
    <citation type="submission" date="2019-02" db="EMBL/GenBank/DDBJ databases">
        <title>Deep-cultivation of Planctomycetes and their phenomic and genomic characterization uncovers novel biology.</title>
        <authorList>
            <person name="Wiegand S."/>
            <person name="Jogler M."/>
            <person name="Boedeker C."/>
            <person name="Pinto D."/>
            <person name="Vollmers J."/>
            <person name="Rivas-Marin E."/>
            <person name="Kohn T."/>
            <person name="Peeters S.H."/>
            <person name="Heuer A."/>
            <person name="Rast P."/>
            <person name="Oberbeckmann S."/>
            <person name="Bunk B."/>
            <person name="Jeske O."/>
            <person name="Meyerdierks A."/>
            <person name="Storesund J.E."/>
            <person name="Kallscheuer N."/>
            <person name="Luecker S."/>
            <person name="Lage O.M."/>
            <person name="Pohl T."/>
            <person name="Merkel B.J."/>
            <person name="Hornburger P."/>
            <person name="Mueller R.-W."/>
            <person name="Bruemmer F."/>
            <person name="Labrenz M."/>
            <person name="Spormann A.M."/>
            <person name="Op Den Camp H."/>
            <person name="Overmann J."/>
            <person name="Amann R."/>
            <person name="Jetten M.S.M."/>
            <person name="Mascher T."/>
            <person name="Medema M.H."/>
            <person name="Devos D.P."/>
            <person name="Kaster A.-K."/>
            <person name="Ovreas L."/>
            <person name="Rohde M."/>
            <person name="Galperin M.Y."/>
            <person name="Jogler C."/>
        </authorList>
    </citation>
    <scope>NUCLEOTIDE SEQUENCE [LARGE SCALE GENOMIC DNA]</scope>
    <source>
        <strain evidence="2 3">Poly41</strain>
    </source>
</reference>
<dbReference type="AlphaFoldDB" id="A0A5C6D592"/>
<evidence type="ECO:0000313" key="2">
    <source>
        <dbReference type="EMBL" id="TWU31195.1"/>
    </source>
</evidence>
<accession>A0A5C6D592</accession>
<proteinExistence type="predicted"/>
<gene>
    <name evidence="2" type="ORF">Poly41_63860</name>
</gene>
<evidence type="ECO:0000259" key="1">
    <source>
        <dbReference type="Pfam" id="PF07596"/>
    </source>
</evidence>
<protein>
    <recommendedName>
        <fullName evidence="1">DUF1559 domain-containing protein</fullName>
    </recommendedName>
</protein>